<reference evidence="7 8" key="1">
    <citation type="submission" date="2018-04" db="EMBL/GenBank/DDBJ databases">
        <title>The genome of golden apple snail Pomacea canaliculata provides insight into stress tolerance and invasive adaptation.</title>
        <authorList>
            <person name="Liu C."/>
            <person name="Liu B."/>
            <person name="Ren Y."/>
            <person name="Zhang Y."/>
            <person name="Wang H."/>
            <person name="Li S."/>
            <person name="Jiang F."/>
            <person name="Yin L."/>
            <person name="Zhang G."/>
            <person name="Qian W."/>
            <person name="Fan W."/>
        </authorList>
    </citation>
    <scope>NUCLEOTIDE SEQUENCE [LARGE SCALE GENOMIC DNA]</scope>
    <source>
        <strain evidence="7">SZHN2017</strain>
        <tissue evidence="7">Muscle</tissue>
    </source>
</reference>
<organism evidence="7 8">
    <name type="scientific">Pomacea canaliculata</name>
    <name type="common">Golden apple snail</name>
    <dbReference type="NCBI Taxonomy" id="400727"/>
    <lineage>
        <taxon>Eukaryota</taxon>
        <taxon>Metazoa</taxon>
        <taxon>Spiralia</taxon>
        <taxon>Lophotrochozoa</taxon>
        <taxon>Mollusca</taxon>
        <taxon>Gastropoda</taxon>
        <taxon>Caenogastropoda</taxon>
        <taxon>Architaenioglossa</taxon>
        <taxon>Ampullarioidea</taxon>
        <taxon>Ampullariidae</taxon>
        <taxon>Pomacea</taxon>
    </lineage>
</organism>
<keyword evidence="2 6" id="KW-0349">Heme</keyword>
<dbReference type="PANTHER" id="PTHR24304">
    <property type="entry name" value="CYTOCHROME P450 FAMILY 7"/>
    <property type="match status" value="1"/>
</dbReference>
<dbReference type="OrthoDB" id="6692864at2759"/>
<dbReference type="GO" id="GO:0008395">
    <property type="term" value="F:steroid hydroxylase activity"/>
    <property type="evidence" value="ECO:0007669"/>
    <property type="project" value="TreeGrafter"/>
</dbReference>
<dbReference type="GO" id="GO:0016705">
    <property type="term" value="F:oxidoreductase activity, acting on paired donors, with incorporation or reduction of molecular oxygen"/>
    <property type="evidence" value="ECO:0007669"/>
    <property type="project" value="InterPro"/>
</dbReference>
<keyword evidence="3 6" id="KW-0479">Metal-binding</keyword>
<dbReference type="Pfam" id="PF00067">
    <property type="entry name" value="p450"/>
    <property type="match status" value="1"/>
</dbReference>
<evidence type="ECO:0008006" key="9">
    <source>
        <dbReference type="Google" id="ProtNLM"/>
    </source>
</evidence>
<dbReference type="Proteomes" id="UP000245119">
    <property type="component" value="Linkage Group LG6"/>
</dbReference>
<dbReference type="GO" id="GO:0020037">
    <property type="term" value="F:heme binding"/>
    <property type="evidence" value="ECO:0007669"/>
    <property type="project" value="InterPro"/>
</dbReference>
<proteinExistence type="inferred from homology"/>
<name>A0A2T7P777_POMCA</name>
<comment type="cofactor">
    <cofactor evidence="6">
        <name>heme</name>
        <dbReference type="ChEBI" id="CHEBI:30413"/>
    </cofactor>
</comment>
<evidence type="ECO:0000256" key="3">
    <source>
        <dbReference type="ARBA" id="ARBA00022723"/>
    </source>
</evidence>
<evidence type="ECO:0000256" key="6">
    <source>
        <dbReference type="PIRSR" id="PIRSR602403-1"/>
    </source>
</evidence>
<dbReference type="InterPro" id="IPR002403">
    <property type="entry name" value="Cyt_P450_E_grp-IV"/>
</dbReference>
<dbReference type="EMBL" id="PZQS01000006">
    <property type="protein sequence ID" value="PVD29278.1"/>
    <property type="molecule type" value="Genomic_DNA"/>
</dbReference>
<evidence type="ECO:0000313" key="8">
    <source>
        <dbReference type="Proteomes" id="UP000245119"/>
    </source>
</evidence>
<keyword evidence="5" id="KW-0753">Steroid metabolism</keyword>
<comment type="caution">
    <text evidence="7">The sequence shown here is derived from an EMBL/GenBank/DDBJ whole genome shotgun (WGS) entry which is preliminary data.</text>
</comment>
<evidence type="ECO:0000256" key="2">
    <source>
        <dbReference type="ARBA" id="ARBA00022617"/>
    </source>
</evidence>
<evidence type="ECO:0000256" key="1">
    <source>
        <dbReference type="ARBA" id="ARBA00010617"/>
    </source>
</evidence>
<dbReference type="STRING" id="400727.A0A2T7P777"/>
<evidence type="ECO:0000256" key="4">
    <source>
        <dbReference type="ARBA" id="ARBA00023004"/>
    </source>
</evidence>
<dbReference type="GO" id="GO:0042632">
    <property type="term" value="P:cholesterol homeostasis"/>
    <property type="evidence" value="ECO:0007669"/>
    <property type="project" value="TreeGrafter"/>
</dbReference>
<dbReference type="AlphaFoldDB" id="A0A2T7P777"/>
<keyword evidence="4 6" id="KW-0408">Iron</keyword>
<sequence>MYRGIIDNLFGKNTLPTIDKEAFEELVQHFTKFDEQFEYGSKIPQMFLREWTQSKVWLLKLFTKVVKQLASGTAEEENTVLQSLLAVVDAEHSPNYSLLLLWASLANAVPITFWTLAFMLAHEHAWKKAKDDVAALSLMHKIFVKTLVTEDQLLKTPYLRWCIMEAIRLRSPGVVTRRVIKPFTVKNYTIPAGDMVMVSPYWAHRNPKYFPDPDKFLPERWQSADLEKNIFLDGFIAFGGGRYQCPGRWFALMELHLFIAQFLQRFDCQLLSTVPDLSPLHVVGTQQPTGPCHVRLTRL</sequence>
<dbReference type="SUPFAM" id="SSF48264">
    <property type="entry name" value="Cytochrome P450"/>
    <property type="match status" value="1"/>
</dbReference>
<dbReference type="InterPro" id="IPR050529">
    <property type="entry name" value="CYP450_sterol_14alpha_dmase"/>
</dbReference>
<keyword evidence="8" id="KW-1185">Reference proteome</keyword>
<dbReference type="InterPro" id="IPR036396">
    <property type="entry name" value="Cyt_P450_sf"/>
</dbReference>
<dbReference type="GO" id="GO:0005506">
    <property type="term" value="F:iron ion binding"/>
    <property type="evidence" value="ECO:0007669"/>
    <property type="project" value="InterPro"/>
</dbReference>
<dbReference type="InterPro" id="IPR001128">
    <property type="entry name" value="Cyt_P450"/>
</dbReference>
<evidence type="ECO:0000313" key="7">
    <source>
        <dbReference type="EMBL" id="PVD29278.1"/>
    </source>
</evidence>
<evidence type="ECO:0000256" key="5">
    <source>
        <dbReference type="ARBA" id="ARBA00023221"/>
    </source>
</evidence>
<dbReference type="PRINTS" id="PR00465">
    <property type="entry name" value="EP450IV"/>
</dbReference>
<feature type="binding site" description="axial binding residue" evidence="6">
    <location>
        <position position="245"/>
    </location>
    <ligand>
        <name>heme</name>
        <dbReference type="ChEBI" id="CHEBI:30413"/>
    </ligand>
    <ligandPart>
        <name>Fe</name>
        <dbReference type="ChEBI" id="CHEBI:18248"/>
    </ligandPart>
</feature>
<comment type="similarity">
    <text evidence="1">Belongs to the cytochrome P450 family.</text>
</comment>
<dbReference type="PANTHER" id="PTHR24304:SF2">
    <property type="entry name" value="24-HYDROXYCHOLESTEROL 7-ALPHA-HYDROXYLASE"/>
    <property type="match status" value="1"/>
</dbReference>
<protein>
    <recommendedName>
        <fullName evidence="9">Cytochrome P450</fullName>
    </recommendedName>
</protein>
<dbReference type="GO" id="GO:0006699">
    <property type="term" value="P:bile acid biosynthetic process"/>
    <property type="evidence" value="ECO:0007669"/>
    <property type="project" value="TreeGrafter"/>
</dbReference>
<gene>
    <name evidence="7" type="ORF">C0Q70_11875</name>
</gene>
<accession>A0A2T7P777</accession>
<dbReference type="Gene3D" id="1.10.630.10">
    <property type="entry name" value="Cytochrome P450"/>
    <property type="match status" value="1"/>
</dbReference>
<keyword evidence="5" id="KW-0443">Lipid metabolism</keyword>